<dbReference type="InterPro" id="IPR009057">
    <property type="entry name" value="Homeodomain-like_sf"/>
</dbReference>
<proteinExistence type="predicted"/>
<comment type="caution">
    <text evidence="4">The sequence shown here is derived from an EMBL/GenBank/DDBJ whole genome shotgun (WGS) entry which is preliminary data.</text>
</comment>
<keyword evidence="2" id="KW-0804">Transcription</keyword>
<dbReference type="SUPFAM" id="SSF46689">
    <property type="entry name" value="Homeodomain-like"/>
    <property type="match status" value="1"/>
</dbReference>
<name>A0A0N0GCT0_PSESX</name>
<sequence length="58" mass="6733">MTRALNWLNNHYAEPLRIDELARLANLDNSTLHHRFKALTAMSPLHYQKNCACKRRGG</sequence>
<feature type="domain" description="HTH araC/xylS-type" evidence="3">
    <location>
        <begin position="2"/>
        <end position="47"/>
    </location>
</feature>
<dbReference type="PATRIC" id="fig|81035.3.peg.2622"/>
<evidence type="ECO:0000256" key="1">
    <source>
        <dbReference type="ARBA" id="ARBA00023015"/>
    </source>
</evidence>
<evidence type="ECO:0000259" key="3">
    <source>
        <dbReference type="PROSITE" id="PS01124"/>
    </source>
</evidence>
<dbReference type="InterPro" id="IPR018060">
    <property type="entry name" value="HTH_AraC"/>
</dbReference>
<evidence type="ECO:0000313" key="5">
    <source>
        <dbReference type="Proteomes" id="UP000037891"/>
    </source>
</evidence>
<dbReference type="GO" id="GO:0003700">
    <property type="term" value="F:DNA-binding transcription factor activity"/>
    <property type="evidence" value="ECO:0007669"/>
    <property type="project" value="InterPro"/>
</dbReference>
<reference evidence="4 5" key="1">
    <citation type="submission" date="2015-07" db="EMBL/GenBank/DDBJ databases">
        <authorList>
            <person name="Noorani M."/>
        </authorList>
    </citation>
    <scope>NUCLEOTIDE SEQUENCE [LARGE SCALE GENOMIC DNA]</scope>
    <source>
        <strain evidence="4 5">0788_9</strain>
    </source>
</reference>
<evidence type="ECO:0000256" key="2">
    <source>
        <dbReference type="ARBA" id="ARBA00023163"/>
    </source>
</evidence>
<gene>
    <name evidence="4" type="ORF">ABJ99_2451</name>
</gene>
<dbReference type="Gene3D" id="1.10.10.60">
    <property type="entry name" value="Homeodomain-like"/>
    <property type="match status" value="1"/>
</dbReference>
<dbReference type="PANTHER" id="PTHR43436:SF1">
    <property type="entry name" value="TRANSCRIPTIONAL REGULATORY PROTEIN"/>
    <property type="match status" value="1"/>
</dbReference>
<organism evidence="4 5">
    <name type="scientific">Pseudomonas syringae pv. cilantro</name>
    <dbReference type="NCBI Taxonomy" id="81035"/>
    <lineage>
        <taxon>Bacteria</taxon>
        <taxon>Pseudomonadati</taxon>
        <taxon>Pseudomonadota</taxon>
        <taxon>Gammaproteobacteria</taxon>
        <taxon>Pseudomonadales</taxon>
        <taxon>Pseudomonadaceae</taxon>
        <taxon>Pseudomonas</taxon>
        <taxon>Pseudomonas syringae</taxon>
    </lineage>
</organism>
<dbReference type="PANTHER" id="PTHR43436">
    <property type="entry name" value="ARAC-FAMILY TRANSCRIPTIONAL REGULATOR"/>
    <property type="match status" value="1"/>
</dbReference>
<accession>A0A0N0GCT0</accession>
<protein>
    <submittedName>
        <fullName evidence="4">Transcriptional regulator</fullName>
    </submittedName>
</protein>
<dbReference type="AlphaFoldDB" id="A0A0N0GCT0"/>
<keyword evidence="1" id="KW-0805">Transcription regulation</keyword>
<dbReference type="EMBL" id="LGLN01000081">
    <property type="protein sequence ID" value="KPC25303.1"/>
    <property type="molecule type" value="Genomic_DNA"/>
</dbReference>
<evidence type="ECO:0000313" key="4">
    <source>
        <dbReference type="EMBL" id="KPC25303.1"/>
    </source>
</evidence>
<dbReference type="PROSITE" id="PS01124">
    <property type="entry name" value="HTH_ARAC_FAMILY_2"/>
    <property type="match status" value="1"/>
</dbReference>
<dbReference type="Proteomes" id="UP000037891">
    <property type="component" value="Unassembled WGS sequence"/>
</dbReference>
<dbReference type="GO" id="GO:0043565">
    <property type="term" value="F:sequence-specific DNA binding"/>
    <property type="evidence" value="ECO:0007669"/>
    <property type="project" value="InterPro"/>
</dbReference>
<reference evidence="4 5" key="2">
    <citation type="submission" date="2015-10" db="EMBL/GenBank/DDBJ databases">
        <title>Comparative genomics and high-throughput reverse genetic screens identify a new phytobacterial MAMP and an Arabidopsis receptor required for immune elicitation.</title>
        <authorList>
            <person name="Mott G.A."/>
            <person name="Thakur S."/>
            <person name="Wang P.W."/>
            <person name="Desveaux D."/>
            <person name="Guttman D.S."/>
        </authorList>
    </citation>
    <scope>NUCLEOTIDE SEQUENCE [LARGE SCALE GENOMIC DNA]</scope>
    <source>
        <strain evidence="4 5">0788_9</strain>
    </source>
</reference>